<feature type="region of interest" description="Disordered" evidence="1">
    <location>
        <begin position="1"/>
        <end position="75"/>
    </location>
</feature>
<evidence type="ECO:0000256" key="1">
    <source>
        <dbReference type="SAM" id="MobiDB-lite"/>
    </source>
</evidence>
<sequence>MQPSFGSRSSLATSQARGESSDIDFSWIREEENKLRNERENSKRLPECYFGMDPPKLEDTTNAREREEKENLRRGNVRSTTAAFEQELAKEKREQVGLEIRILHTFGRPSARVFTTTRHGPDGQAATSNAGTVGLVFEMEQLSHEGLLETRDWS</sequence>
<dbReference type="EMBL" id="JOJR01000002">
    <property type="protein sequence ID" value="RCN53261.1"/>
    <property type="molecule type" value="Genomic_DNA"/>
</dbReference>
<dbReference type="OrthoDB" id="5842445at2759"/>
<accession>A0A368H9H5</accession>
<evidence type="ECO:0000313" key="3">
    <source>
        <dbReference type="Proteomes" id="UP000252519"/>
    </source>
</evidence>
<feature type="compositionally biased region" description="Basic and acidic residues" evidence="1">
    <location>
        <begin position="55"/>
        <end position="73"/>
    </location>
</feature>
<dbReference type="STRING" id="29170.A0A368H9H5"/>
<keyword evidence="3" id="KW-1185">Reference proteome</keyword>
<comment type="caution">
    <text evidence="2">The sequence shown here is derived from an EMBL/GenBank/DDBJ whole genome shotgun (WGS) entry which is preliminary data.</text>
</comment>
<name>A0A368H9H5_ANCCA</name>
<organism evidence="2 3">
    <name type="scientific">Ancylostoma caninum</name>
    <name type="common">Dog hookworm</name>
    <dbReference type="NCBI Taxonomy" id="29170"/>
    <lineage>
        <taxon>Eukaryota</taxon>
        <taxon>Metazoa</taxon>
        <taxon>Ecdysozoa</taxon>
        <taxon>Nematoda</taxon>
        <taxon>Chromadorea</taxon>
        <taxon>Rhabditida</taxon>
        <taxon>Rhabditina</taxon>
        <taxon>Rhabditomorpha</taxon>
        <taxon>Strongyloidea</taxon>
        <taxon>Ancylostomatidae</taxon>
        <taxon>Ancylostomatinae</taxon>
        <taxon>Ancylostoma</taxon>
    </lineage>
</organism>
<evidence type="ECO:0000313" key="2">
    <source>
        <dbReference type="EMBL" id="RCN53261.1"/>
    </source>
</evidence>
<dbReference type="AlphaFoldDB" id="A0A368H9H5"/>
<feature type="compositionally biased region" description="Polar residues" evidence="1">
    <location>
        <begin position="1"/>
        <end position="18"/>
    </location>
</feature>
<reference evidence="2 3" key="1">
    <citation type="submission" date="2014-10" db="EMBL/GenBank/DDBJ databases">
        <title>Draft genome of the hookworm Ancylostoma caninum.</title>
        <authorList>
            <person name="Mitreva M."/>
        </authorList>
    </citation>
    <scope>NUCLEOTIDE SEQUENCE [LARGE SCALE GENOMIC DNA]</scope>
    <source>
        <strain evidence="2 3">Baltimore</strain>
    </source>
</reference>
<proteinExistence type="predicted"/>
<dbReference type="Proteomes" id="UP000252519">
    <property type="component" value="Unassembled WGS sequence"/>
</dbReference>
<protein>
    <submittedName>
        <fullName evidence="2">Uncharacterized protein</fullName>
    </submittedName>
</protein>
<feature type="compositionally biased region" description="Basic and acidic residues" evidence="1">
    <location>
        <begin position="27"/>
        <end position="46"/>
    </location>
</feature>
<gene>
    <name evidence="2" type="ORF">ANCCAN_00321</name>
</gene>